<proteinExistence type="predicted"/>
<dbReference type="AlphaFoldDB" id="A0A2C5XHL9"/>
<reference evidence="2 3" key="1">
    <citation type="submission" date="2017-06" db="EMBL/GenBank/DDBJ databases">
        <title>Ant-infecting Ophiocordyceps genomes reveal a high diversity of potential behavioral manipulation genes and a possible major role for enterotoxins.</title>
        <authorList>
            <person name="De Bekker C."/>
            <person name="Evans H.C."/>
            <person name="Brachmann A."/>
            <person name="Hughes D.P."/>
        </authorList>
    </citation>
    <scope>NUCLEOTIDE SEQUENCE [LARGE SCALE GENOMIC DNA]</scope>
    <source>
        <strain evidence="2 3">1348a</strain>
    </source>
</reference>
<comment type="caution">
    <text evidence="2">The sequence shown here is derived from an EMBL/GenBank/DDBJ whole genome shotgun (WGS) entry which is preliminary data.</text>
</comment>
<sequence length="98" mass="10042">MPAGAATPAASGPVVALNPTTTEHDFRFPRRPHHDAMACSVEQAKRDVNGTFAAAAAALAPGSALFPSLQTADPDVGLQVDDAHASLAAHHPQAQPAW</sequence>
<feature type="region of interest" description="Disordered" evidence="1">
    <location>
        <begin position="1"/>
        <end position="29"/>
    </location>
</feature>
<accession>A0A2C5XHL9</accession>
<evidence type="ECO:0000313" key="2">
    <source>
        <dbReference type="EMBL" id="PHH72709.1"/>
    </source>
</evidence>
<gene>
    <name evidence="2" type="ORF">CDD82_5838</name>
</gene>
<dbReference type="EMBL" id="NJEU01000562">
    <property type="protein sequence ID" value="PHH72709.1"/>
    <property type="molecule type" value="Genomic_DNA"/>
</dbReference>
<protein>
    <submittedName>
        <fullName evidence="2">Uncharacterized protein</fullName>
    </submittedName>
</protein>
<keyword evidence="3" id="KW-1185">Reference proteome</keyword>
<dbReference type="Proteomes" id="UP000224854">
    <property type="component" value="Unassembled WGS sequence"/>
</dbReference>
<name>A0A2C5XHL9_9HYPO</name>
<evidence type="ECO:0000256" key="1">
    <source>
        <dbReference type="SAM" id="MobiDB-lite"/>
    </source>
</evidence>
<feature type="compositionally biased region" description="Low complexity" evidence="1">
    <location>
        <begin position="1"/>
        <end position="16"/>
    </location>
</feature>
<evidence type="ECO:0000313" key="3">
    <source>
        <dbReference type="Proteomes" id="UP000224854"/>
    </source>
</evidence>
<organism evidence="2 3">
    <name type="scientific">Ophiocordyceps australis</name>
    <dbReference type="NCBI Taxonomy" id="1399860"/>
    <lineage>
        <taxon>Eukaryota</taxon>
        <taxon>Fungi</taxon>
        <taxon>Dikarya</taxon>
        <taxon>Ascomycota</taxon>
        <taxon>Pezizomycotina</taxon>
        <taxon>Sordariomycetes</taxon>
        <taxon>Hypocreomycetidae</taxon>
        <taxon>Hypocreales</taxon>
        <taxon>Ophiocordycipitaceae</taxon>
        <taxon>Ophiocordyceps</taxon>
    </lineage>
</organism>